<dbReference type="SUPFAM" id="SSF53720">
    <property type="entry name" value="ALDH-like"/>
    <property type="match status" value="1"/>
</dbReference>
<dbReference type="PANTHER" id="PTHR42804">
    <property type="entry name" value="ALDEHYDE DEHYDROGENASE"/>
    <property type="match status" value="1"/>
</dbReference>
<dbReference type="Gene3D" id="3.40.605.10">
    <property type="entry name" value="Aldehyde Dehydrogenase, Chain A, domain 1"/>
    <property type="match status" value="1"/>
</dbReference>
<gene>
    <name evidence="6" type="primary">attK</name>
    <name evidence="6" type="ORF">Cba03nite_42980</name>
</gene>
<dbReference type="InterPro" id="IPR029510">
    <property type="entry name" value="Ald_DH_CS_GLU"/>
</dbReference>
<dbReference type="AlphaFoldDB" id="A0A8J3JHY5"/>
<keyword evidence="7" id="KW-1185">Reference proteome</keyword>
<evidence type="ECO:0000256" key="1">
    <source>
        <dbReference type="ARBA" id="ARBA00009986"/>
    </source>
</evidence>
<dbReference type="InterPro" id="IPR016162">
    <property type="entry name" value="Ald_DH_N"/>
</dbReference>
<dbReference type="PROSITE" id="PS00687">
    <property type="entry name" value="ALDEHYDE_DEHYDR_GLU"/>
    <property type="match status" value="1"/>
</dbReference>
<dbReference type="GO" id="GO:0016620">
    <property type="term" value="F:oxidoreductase activity, acting on the aldehyde or oxo group of donors, NAD or NADP as acceptor"/>
    <property type="evidence" value="ECO:0007669"/>
    <property type="project" value="InterPro"/>
</dbReference>
<keyword evidence="2 4" id="KW-0560">Oxidoreductase</keyword>
<evidence type="ECO:0000256" key="2">
    <source>
        <dbReference type="ARBA" id="ARBA00023002"/>
    </source>
</evidence>
<comment type="similarity">
    <text evidence="1 4">Belongs to the aldehyde dehydrogenase family.</text>
</comment>
<dbReference type="InterPro" id="IPR016161">
    <property type="entry name" value="Ald_DH/histidinol_DH"/>
</dbReference>
<evidence type="ECO:0000313" key="6">
    <source>
        <dbReference type="EMBL" id="GIF82949.1"/>
    </source>
</evidence>
<sequence>MSADEPMTPGAASATAAVVTPPIADLVGGEWAPCTAQLGFSLEDPATGRPVTVAAGSDPHRVEQAIAGAAALHAAGTWQRVPAAERADVLDAVATEVEAAAPEITALEAYATGVPIRQTGMLSVILGGAFRLAAMQLREGWLSSALPREDGRLAHVDRLPWGPAACVVPWNAPAPMAAHKAANALAAGCPTIVKPSEYAPYGTQALAAAVARALAAAGLPGGLFQLVHGDAGTGARVVGDPRIRAVSFTGGLAGGRAVAAACAYDIKPVQLELGGNNPLVILPDADPADAARAAADLLTTLNGQWCRALGRLIVPAARAEEILRATLDRLAALSAGSPLDPETDYGPLVHSGHLARVAAARDALVAHGGTAHTALTVPGEGNFLSPALVTGVSPAHTLHEIFGPVAAVHPYTTIDEAVELANGTPYGLEAYVQGSDEEQALAVARRLTAGEVKVNGSSIMSLHLFTPRPAWGLSGYSEEGTAETLRFFTNPRVVGVEGGFALHGRP</sequence>
<dbReference type="RefSeq" id="WP_239125927.1">
    <property type="nucleotide sequence ID" value="NZ_BONF01000026.1"/>
</dbReference>
<dbReference type="PANTHER" id="PTHR42804:SF1">
    <property type="entry name" value="ALDEHYDE DEHYDROGENASE-RELATED"/>
    <property type="match status" value="1"/>
</dbReference>
<dbReference type="Gene3D" id="3.40.309.10">
    <property type="entry name" value="Aldehyde Dehydrogenase, Chain A, domain 2"/>
    <property type="match status" value="1"/>
</dbReference>
<evidence type="ECO:0000313" key="7">
    <source>
        <dbReference type="Proteomes" id="UP000601223"/>
    </source>
</evidence>
<dbReference type="InterPro" id="IPR015590">
    <property type="entry name" value="Aldehyde_DH_dom"/>
</dbReference>
<evidence type="ECO:0000256" key="4">
    <source>
        <dbReference type="RuleBase" id="RU003345"/>
    </source>
</evidence>
<protein>
    <submittedName>
        <fullName evidence="6">5-carboxymethyl-2-hydroxymuconate semialdehyde dehydrogenase</fullName>
    </submittedName>
</protein>
<reference evidence="6 7" key="1">
    <citation type="submission" date="2021-01" db="EMBL/GenBank/DDBJ databases">
        <title>Whole genome shotgun sequence of Catellatospora bangladeshensis NBRC 107357.</title>
        <authorList>
            <person name="Komaki H."/>
            <person name="Tamura T."/>
        </authorList>
    </citation>
    <scope>NUCLEOTIDE SEQUENCE [LARGE SCALE GENOMIC DNA]</scope>
    <source>
        <strain evidence="6 7">NBRC 107357</strain>
    </source>
</reference>
<accession>A0A8J3JHY5</accession>
<dbReference type="Pfam" id="PF00171">
    <property type="entry name" value="Aldedh"/>
    <property type="match status" value="1"/>
</dbReference>
<evidence type="ECO:0000256" key="3">
    <source>
        <dbReference type="PROSITE-ProRule" id="PRU10007"/>
    </source>
</evidence>
<proteinExistence type="inferred from homology"/>
<dbReference type="EMBL" id="BONF01000026">
    <property type="protein sequence ID" value="GIF82949.1"/>
    <property type="molecule type" value="Genomic_DNA"/>
</dbReference>
<comment type="caution">
    <text evidence="6">The sequence shown here is derived from an EMBL/GenBank/DDBJ whole genome shotgun (WGS) entry which is preliminary data.</text>
</comment>
<name>A0A8J3JHY5_9ACTN</name>
<dbReference type="Proteomes" id="UP000601223">
    <property type="component" value="Unassembled WGS sequence"/>
</dbReference>
<dbReference type="InterPro" id="IPR016163">
    <property type="entry name" value="Ald_DH_C"/>
</dbReference>
<evidence type="ECO:0000259" key="5">
    <source>
        <dbReference type="Pfam" id="PF00171"/>
    </source>
</evidence>
<organism evidence="6 7">
    <name type="scientific">Catellatospora bangladeshensis</name>
    <dbReference type="NCBI Taxonomy" id="310355"/>
    <lineage>
        <taxon>Bacteria</taxon>
        <taxon>Bacillati</taxon>
        <taxon>Actinomycetota</taxon>
        <taxon>Actinomycetes</taxon>
        <taxon>Micromonosporales</taxon>
        <taxon>Micromonosporaceae</taxon>
        <taxon>Catellatospora</taxon>
    </lineage>
</organism>
<feature type="active site" evidence="3">
    <location>
        <position position="272"/>
    </location>
</feature>
<feature type="domain" description="Aldehyde dehydrogenase" evidence="5">
    <location>
        <begin position="40"/>
        <end position="494"/>
    </location>
</feature>